<dbReference type="Pfam" id="PF18809">
    <property type="entry name" value="PBECR1"/>
    <property type="match status" value="1"/>
</dbReference>
<keyword evidence="1" id="KW-0175">Coiled coil</keyword>
<feature type="coiled-coil region" evidence="1">
    <location>
        <begin position="389"/>
        <end position="428"/>
    </location>
</feature>
<sequence>MIIEKASNKELELLKDANFKHPENIRASLDHDAIAHILKRHGVNSVNVKNGEIPVTNEDIANYRYIINNADAIIRTLDKYDKEAITAFKQVNGYAVVVEQAINKKNELALKTMYKNNGSYKNNEVYKEFSSTSLDADAKVRHRLSSYSGATENNTPKPLTDQEDLLKTSENLNETTQEVKNLSPLEQANAEKLLKEQRATTPLKEFGTNYPEFALKPKEALEKLLQEKNGQVAGTAYRDDLGGIDFVWGKDGEDGYGLAHILEKREKQYTRLGLNAEQIKERTDELLKSIPEVIENGTLFKDDLGRISVELNNIRVGLKNTWDNNNLNNHFVVTSYERDEKVLRELETKPPLSNDYKDNSNYSALNLNENNSTKEGLTSQETPLSILEKSQLEKEKKLESERLAKAEKERAQKIKDKEQAELRDKIRAQKNATLGKSELDREIAKSENIPYKELENAPKTSVSLNDDEIYPLKFVIVNKSDLKPNFKNTGTQTRTAVDSKKVEEIAKRFDPKLIVGRGGFDDLPIILTDGQVIAGNHRIQGMLNFTAESRKKYEQAIKQNFNISLKPNELLVRMPEQELNDKEILKLASKSNENRINSFSDTLLSAMSSYNDKLKHLPHKFESDSVENLANQVARVLERDAKHPSANQVENANLCLLSHYARNTPNNSFLEVFDNAYKNLDREQFKAFKEMFANNSANFHNLNNDTMIKNFTISPYLTDALDTTAKMLKSGNRFDNFSKLAHDIDYLVNSTDENGMNAFIKENKDAYNSLISQLLGSSFARFLRLENPSAQFYNFLVKAKEQMIENASNVFTGTSKPISQINIFDFIKYGIESGRSSKESSELLDLLPELEKKFNAHEKFLQGSKK</sequence>
<name>I9QDC8_HELPX</name>
<evidence type="ECO:0000313" key="5">
    <source>
        <dbReference type="EMBL" id="EJB32581.1"/>
    </source>
</evidence>
<accession>I9QDC8</accession>
<comment type="caution">
    <text evidence="5">The sequence shown here is derived from an EMBL/GenBank/DDBJ whole genome shotgun (WGS) entry which is preliminary data.</text>
</comment>
<dbReference type="InterPro" id="IPR041092">
    <property type="entry name" value="PBECR1"/>
</dbReference>
<gene>
    <name evidence="5" type="ORF">HPNQ4053_1210</name>
</gene>
<dbReference type="Pfam" id="PF12033">
    <property type="entry name" value="DUF3519"/>
    <property type="match status" value="1"/>
</dbReference>
<organism evidence="5 6">
    <name type="scientific">Helicobacter pylori NQ4053</name>
    <dbReference type="NCBI Taxonomy" id="992027"/>
    <lineage>
        <taxon>Bacteria</taxon>
        <taxon>Pseudomonadati</taxon>
        <taxon>Campylobacterota</taxon>
        <taxon>Epsilonproteobacteria</taxon>
        <taxon>Campylobacterales</taxon>
        <taxon>Helicobacteraceae</taxon>
        <taxon>Helicobacter</taxon>
    </lineage>
</organism>
<evidence type="ECO:0008006" key="7">
    <source>
        <dbReference type="Google" id="ProtNLM"/>
    </source>
</evidence>
<dbReference type="InterPro" id="IPR021907">
    <property type="entry name" value="DUF3519"/>
</dbReference>
<feature type="domain" description="Phage-Barnase-EndoU-ColicinE5/D-RelE-like nuclease" evidence="4">
    <location>
        <begin position="237"/>
        <end position="341"/>
    </location>
</feature>
<evidence type="ECO:0000259" key="4">
    <source>
        <dbReference type="Pfam" id="PF18809"/>
    </source>
</evidence>
<dbReference type="Pfam" id="PF18763">
    <property type="entry name" value="ddrB-ParB"/>
    <property type="match status" value="1"/>
</dbReference>
<evidence type="ECO:0000256" key="2">
    <source>
        <dbReference type="SAM" id="MobiDB-lite"/>
    </source>
</evidence>
<dbReference type="InterPro" id="IPR041398">
    <property type="entry name" value="DdrB_dom"/>
</dbReference>
<feature type="domain" description="DdrB-like" evidence="3">
    <location>
        <begin position="466"/>
        <end position="575"/>
    </location>
</feature>
<dbReference type="AlphaFoldDB" id="I9QDC8"/>
<dbReference type="PATRIC" id="fig|992027.3.peg.1179"/>
<reference evidence="5 6" key="1">
    <citation type="journal article" date="2013" name="Pathog. Dis.">
        <title>Genome sequences of 65 Helicobacter pylori strains isolated from asymptomatic individuals and patients with gastric cancer, peptic ulcer disease, or gastritis.</title>
        <authorList>
            <person name="Blanchard T.G."/>
            <person name="Czinn S.J."/>
            <person name="Correa P."/>
            <person name="Nakazawa T."/>
            <person name="Keelan M."/>
            <person name="Morningstar L."/>
            <person name="Santana-Cruz I."/>
            <person name="Maroo A."/>
            <person name="McCracken C."/>
            <person name="Shefchek K."/>
            <person name="Daugherty S."/>
            <person name="Song Y."/>
            <person name="Fraser C.M."/>
            <person name="Fricke W.F."/>
        </authorList>
    </citation>
    <scope>NUCLEOTIDE SEQUENCE [LARGE SCALE GENOMIC DNA]</scope>
    <source>
        <strain evidence="5 6">NQ4053</strain>
    </source>
</reference>
<feature type="compositionally biased region" description="Polar residues" evidence="2">
    <location>
        <begin position="359"/>
        <end position="383"/>
    </location>
</feature>
<evidence type="ECO:0000256" key="1">
    <source>
        <dbReference type="SAM" id="Coils"/>
    </source>
</evidence>
<evidence type="ECO:0000313" key="6">
    <source>
        <dbReference type="Proteomes" id="UP000004260"/>
    </source>
</evidence>
<proteinExistence type="predicted"/>
<evidence type="ECO:0000259" key="3">
    <source>
        <dbReference type="Pfam" id="PF18763"/>
    </source>
</evidence>
<protein>
    <recommendedName>
        <fullName evidence="7">DdrB-like domain-containing protein</fullName>
    </recommendedName>
</protein>
<feature type="region of interest" description="Disordered" evidence="2">
    <location>
        <begin position="348"/>
        <end position="384"/>
    </location>
</feature>
<dbReference type="EMBL" id="AKNV01000006">
    <property type="protein sequence ID" value="EJB32581.1"/>
    <property type="molecule type" value="Genomic_DNA"/>
</dbReference>
<dbReference type="Proteomes" id="UP000004260">
    <property type="component" value="Unassembled WGS sequence"/>
</dbReference>